<dbReference type="EMBL" id="JBHUHT010000008">
    <property type="protein sequence ID" value="MFD2095149.1"/>
    <property type="molecule type" value="Genomic_DNA"/>
</dbReference>
<evidence type="ECO:0008006" key="3">
    <source>
        <dbReference type="Google" id="ProtNLM"/>
    </source>
</evidence>
<accession>A0ABW4XMB4</accession>
<reference evidence="2" key="1">
    <citation type="journal article" date="2019" name="Int. J. Syst. Evol. Microbiol.">
        <title>The Global Catalogue of Microorganisms (GCM) 10K type strain sequencing project: providing services to taxonomists for standard genome sequencing and annotation.</title>
        <authorList>
            <consortium name="The Broad Institute Genomics Platform"/>
            <consortium name="The Broad Institute Genome Sequencing Center for Infectious Disease"/>
            <person name="Wu L."/>
            <person name="Ma J."/>
        </authorList>
    </citation>
    <scope>NUCLEOTIDE SEQUENCE [LARGE SCALE GENOMIC DNA]</scope>
    <source>
        <strain evidence="2">CGMCC 1.10992</strain>
    </source>
</reference>
<evidence type="ECO:0000313" key="1">
    <source>
        <dbReference type="EMBL" id="MFD2095149.1"/>
    </source>
</evidence>
<gene>
    <name evidence="1" type="ORF">ACFSJ3_04070</name>
</gene>
<organism evidence="1 2">
    <name type="scientific">Corallincola platygyrae</name>
    <dbReference type="NCBI Taxonomy" id="1193278"/>
    <lineage>
        <taxon>Bacteria</taxon>
        <taxon>Pseudomonadati</taxon>
        <taxon>Pseudomonadota</taxon>
        <taxon>Gammaproteobacteria</taxon>
        <taxon>Alteromonadales</taxon>
        <taxon>Psychromonadaceae</taxon>
        <taxon>Corallincola</taxon>
    </lineage>
</organism>
<dbReference type="RefSeq" id="WP_345338304.1">
    <property type="nucleotide sequence ID" value="NZ_BAABLI010000005.1"/>
</dbReference>
<dbReference type="Proteomes" id="UP001597380">
    <property type="component" value="Unassembled WGS sequence"/>
</dbReference>
<comment type="caution">
    <text evidence="1">The sequence shown here is derived from an EMBL/GenBank/DDBJ whole genome shotgun (WGS) entry which is preliminary data.</text>
</comment>
<sequence length="128" mass="14830">MKEHGRYQIELQDRVVIVRFFDAWNEETSRRMCAEFLQVASTIADKPWACLVDLVHWGLGGPEVMAPIIEVNNWCTENNQAMEAVVCTVKLQEVLLRELQKALPKTESQFFETESEARAWLRDAGYRV</sequence>
<name>A0ABW4XMB4_9GAMM</name>
<protein>
    <recommendedName>
        <fullName evidence="3">STAS/SEC14 domain-containing protein</fullName>
    </recommendedName>
</protein>
<evidence type="ECO:0000313" key="2">
    <source>
        <dbReference type="Proteomes" id="UP001597380"/>
    </source>
</evidence>
<keyword evidence="2" id="KW-1185">Reference proteome</keyword>
<proteinExistence type="predicted"/>